<accession>A0ABS4KG01</accession>
<protein>
    <submittedName>
        <fullName evidence="4">Threonine-phosphate decarboxylase</fullName>
        <ecNumber evidence="4">4.1.1.81</ecNumber>
    </submittedName>
</protein>
<dbReference type="Pfam" id="PF00155">
    <property type="entry name" value="Aminotran_1_2"/>
    <property type="match status" value="1"/>
</dbReference>
<dbReference type="Gene3D" id="3.40.640.10">
    <property type="entry name" value="Type I PLP-dependent aspartate aminotransferase-like (Major domain)"/>
    <property type="match status" value="1"/>
</dbReference>
<feature type="domain" description="Aminotransferase class I/classII large" evidence="3">
    <location>
        <begin position="23"/>
        <end position="354"/>
    </location>
</feature>
<evidence type="ECO:0000313" key="4">
    <source>
        <dbReference type="EMBL" id="MBP2026694.1"/>
    </source>
</evidence>
<keyword evidence="2" id="KW-0663">Pyridoxal phosphate</keyword>
<dbReference type="RefSeq" id="WP_209658987.1">
    <property type="nucleotide sequence ID" value="NZ_JAGGLI010000003.1"/>
</dbReference>
<proteinExistence type="predicted"/>
<dbReference type="PANTHER" id="PTHR42885">
    <property type="entry name" value="HISTIDINOL-PHOSPHATE AMINOTRANSFERASE-RELATED"/>
    <property type="match status" value="1"/>
</dbReference>
<evidence type="ECO:0000259" key="3">
    <source>
        <dbReference type="Pfam" id="PF00155"/>
    </source>
</evidence>
<dbReference type="Proteomes" id="UP001314903">
    <property type="component" value="Unassembled WGS sequence"/>
</dbReference>
<organism evidence="4 5">
    <name type="scientific">Acetoanaerobium pronyense</name>
    <dbReference type="NCBI Taxonomy" id="1482736"/>
    <lineage>
        <taxon>Bacteria</taxon>
        <taxon>Bacillati</taxon>
        <taxon>Bacillota</taxon>
        <taxon>Clostridia</taxon>
        <taxon>Peptostreptococcales</taxon>
        <taxon>Filifactoraceae</taxon>
        <taxon>Acetoanaerobium</taxon>
    </lineage>
</organism>
<dbReference type="EMBL" id="JAGGLI010000003">
    <property type="protein sequence ID" value="MBP2026694.1"/>
    <property type="molecule type" value="Genomic_DNA"/>
</dbReference>
<dbReference type="CDD" id="cd00609">
    <property type="entry name" value="AAT_like"/>
    <property type="match status" value="1"/>
</dbReference>
<evidence type="ECO:0000256" key="2">
    <source>
        <dbReference type="ARBA" id="ARBA00022898"/>
    </source>
</evidence>
<dbReference type="Gene3D" id="3.90.1150.10">
    <property type="entry name" value="Aspartate Aminotransferase, domain 1"/>
    <property type="match status" value="1"/>
</dbReference>
<evidence type="ECO:0000313" key="5">
    <source>
        <dbReference type="Proteomes" id="UP001314903"/>
    </source>
</evidence>
<dbReference type="InterPro" id="IPR004839">
    <property type="entry name" value="Aminotransferase_I/II_large"/>
</dbReference>
<sequence length="359" mass="41087">MSTINHGANLFDLEKKYGFKKEEMMDFSSNINPFGASQKALKAISENPQIVSIYPDPHYKILKESISHYSRSNIENIILGNGATSLISGFIKEVAPKNALVLSPAYSEYKKELEKIDSNIFELTLKPEENFLTSSEEIIEKAKATESTLIVICNPNNPTGTILDRESIRKIASSINGYIMVDETYIEFTDKCLYSSSELCDEIPNLFVIRGTSKFFSTPGLRLGYGIISDKKIRCSLEKYTSLWGINIFADIMGSIMFTDELYQRDTYKNICEERTFLINSLSIFNDLKVYPSFGNFILCEIKTKKIKANDLYKSLIKDKIIIRNCESFQGLSEYYFRVCTLKRQENEYLIDKLSLYLK</sequence>
<reference evidence="4 5" key="1">
    <citation type="submission" date="2021-03" db="EMBL/GenBank/DDBJ databases">
        <title>Genomic Encyclopedia of Type Strains, Phase IV (KMG-IV): sequencing the most valuable type-strain genomes for metagenomic binning, comparative biology and taxonomic classification.</title>
        <authorList>
            <person name="Goeker M."/>
        </authorList>
    </citation>
    <scope>NUCLEOTIDE SEQUENCE [LARGE SCALE GENOMIC DNA]</scope>
    <source>
        <strain evidence="4 5">DSM 27512</strain>
    </source>
</reference>
<dbReference type="GO" id="GO:0048472">
    <property type="term" value="F:threonine-phosphate decarboxylase activity"/>
    <property type="evidence" value="ECO:0007669"/>
    <property type="project" value="UniProtKB-EC"/>
</dbReference>
<name>A0ABS4KG01_9FIRM</name>
<dbReference type="SUPFAM" id="SSF53383">
    <property type="entry name" value="PLP-dependent transferases"/>
    <property type="match status" value="1"/>
</dbReference>
<dbReference type="EC" id="4.1.1.81" evidence="4"/>
<evidence type="ECO:0000256" key="1">
    <source>
        <dbReference type="ARBA" id="ARBA00001933"/>
    </source>
</evidence>
<gene>
    <name evidence="4" type="ORF">J2Z35_000483</name>
</gene>
<keyword evidence="4" id="KW-0456">Lyase</keyword>
<comment type="cofactor">
    <cofactor evidence="1">
        <name>pyridoxal 5'-phosphate</name>
        <dbReference type="ChEBI" id="CHEBI:597326"/>
    </cofactor>
</comment>
<dbReference type="InterPro" id="IPR015424">
    <property type="entry name" value="PyrdxlP-dep_Trfase"/>
</dbReference>
<dbReference type="InterPro" id="IPR015421">
    <property type="entry name" value="PyrdxlP-dep_Trfase_major"/>
</dbReference>
<comment type="caution">
    <text evidence="4">The sequence shown here is derived from an EMBL/GenBank/DDBJ whole genome shotgun (WGS) entry which is preliminary data.</text>
</comment>
<keyword evidence="5" id="KW-1185">Reference proteome</keyword>
<dbReference type="PANTHER" id="PTHR42885:SF1">
    <property type="entry name" value="THREONINE-PHOSPHATE DECARBOXYLASE"/>
    <property type="match status" value="1"/>
</dbReference>
<dbReference type="InterPro" id="IPR015422">
    <property type="entry name" value="PyrdxlP-dep_Trfase_small"/>
</dbReference>